<dbReference type="InterPro" id="IPR054098">
    <property type="entry name" value="NGO1945-like_C"/>
</dbReference>
<evidence type="ECO:0000313" key="3">
    <source>
        <dbReference type="EMBL" id="MBN8659889.1"/>
    </source>
</evidence>
<dbReference type="GO" id="GO:0003677">
    <property type="term" value="F:DNA binding"/>
    <property type="evidence" value="ECO:0007669"/>
    <property type="project" value="UniProtKB-KW"/>
</dbReference>
<dbReference type="Proteomes" id="UP000664277">
    <property type="component" value="Unassembled WGS sequence"/>
</dbReference>
<organism evidence="3 4">
    <name type="scientific">Candidatus Obscuribacter phosphatis</name>
    <dbReference type="NCBI Taxonomy" id="1906157"/>
    <lineage>
        <taxon>Bacteria</taxon>
        <taxon>Bacillati</taxon>
        <taxon>Candidatus Melainabacteria</taxon>
        <taxon>Candidatus Obscuribacterales</taxon>
        <taxon>Candidatus Obscuribacteraceae</taxon>
        <taxon>Candidatus Obscuribacter</taxon>
    </lineage>
</organism>
<dbReference type="InterPro" id="IPR018640">
    <property type="entry name" value="DUF2063"/>
</dbReference>
<reference evidence="3" key="1">
    <citation type="submission" date="2021-02" db="EMBL/GenBank/DDBJ databases">
        <title>Genome-Resolved Metagenomics of a Microbial Community Performing Photosynthetic Biological Nutrient Removal.</title>
        <authorList>
            <person name="Mcdaniel E.A."/>
        </authorList>
    </citation>
    <scope>NUCLEOTIDE SEQUENCE</scope>
    <source>
        <strain evidence="3">UWPOB_OBS1</strain>
    </source>
</reference>
<evidence type="ECO:0000259" key="2">
    <source>
        <dbReference type="Pfam" id="PF22106"/>
    </source>
</evidence>
<evidence type="ECO:0000259" key="1">
    <source>
        <dbReference type="Pfam" id="PF09836"/>
    </source>
</evidence>
<sequence>MPEVNAKANLAEIQDFYYKLWTRRDFREDVFSQSLPINKSGVNLYASLIEIGRLDLMASVYPCIKALLGKKFRDLVLAYYETLPPDHYNLNRSANRFAGYLEQYESTLVSRHPFIVELAHFEWIELEVMEAESANLIALGSAHASKRGRGGKPNAETNLESEAQDFVSTSPRLADVVVLHKYQYPVMTISKTLLDGEKLPRRVKKETTNMAIYRDNKSHQCRFLELGAMAYEALQMVKAQPGITYGELLKSVCQSSSDGPAETVEAFLELLEELKACNLIVN</sequence>
<dbReference type="EMBL" id="JAFLCK010000006">
    <property type="protein sequence ID" value="MBN8659889.1"/>
    <property type="molecule type" value="Genomic_DNA"/>
</dbReference>
<dbReference type="Pfam" id="PF22106">
    <property type="entry name" value="NGO1945_C"/>
    <property type="match status" value="1"/>
</dbReference>
<protein>
    <submittedName>
        <fullName evidence="3">Putative DNA-binding domain-containing protein</fullName>
    </submittedName>
</protein>
<feature type="domain" description="NGO1945-like C-terminal" evidence="2">
    <location>
        <begin position="182"/>
        <end position="274"/>
    </location>
</feature>
<name>A0A8J7TKU7_9BACT</name>
<dbReference type="AlphaFoldDB" id="A0A8J7TKU7"/>
<keyword evidence="3" id="KW-0238">DNA-binding</keyword>
<proteinExistence type="predicted"/>
<evidence type="ECO:0000313" key="4">
    <source>
        <dbReference type="Proteomes" id="UP000664277"/>
    </source>
</evidence>
<gene>
    <name evidence="3" type="ORF">J0M35_05965</name>
</gene>
<dbReference type="InterPro" id="IPR044922">
    <property type="entry name" value="DUF2063_N_sf"/>
</dbReference>
<feature type="domain" description="Putative DNA-binding" evidence="1">
    <location>
        <begin position="37"/>
        <end position="101"/>
    </location>
</feature>
<dbReference type="Gene3D" id="1.10.150.690">
    <property type="entry name" value="DUF2063"/>
    <property type="match status" value="1"/>
</dbReference>
<comment type="caution">
    <text evidence="3">The sequence shown here is derived from an EMBL/GenBank/DDBJ whole genome shotgun (WGS) entry which is preliminary data.</text>
</comment>
<accession>A0A8J7TKU7</accession>
<dbReference type="Gene3D" id="3.90.930.50">
    <property type="match status" value="1"/>
</dbReference>
<dbReference type="Pfam" id="PF09836">
    <property type="entry name" value="DUF2063"/>
    <property type="match status" value="1"/>
</dbReference>